<dbReference type="Proteomes" id="UP000828390">
    <property type="component" value="Unassembled WGS sequence"/>
</dbReference>
<reference evidence="1" key="2">
    <citation type="submission" date="2020-11" db="EMBL/GenBank/DDBJ databases">
        <authorList>
            <person name="McCartney M.A."/>
            <person name="Auch B."/>
            <person name="Kono T."/>
            <person name="Mallez S."/>
            <person name="Becker A."/>
            <person name="Gohl D.M."/>
            <person name="Silverstein K.A.T."/>
            <person name="Koren S."/>
            <person name="Bechman K.B."/>
            <person name="Herman A."/>
            <person name="Abrahante J.E."/>
            <person name="Garbe J."/>
        </authorList>
    </citation>
    <scope>NUCLEOTIDE SEQUENCE</scope>
    <source>
        <strain evidence="1">Duluth1</strain>
        <tissue evidence="1">Whole animal</tissue>
    </source>
</reference>
<evidence type="ECO:0000313" key="2">
    <source>
        <dbReference type="Proteomes" id="UP000828390"/>
    </source>
</evidence>
<reference evidence="1" key="1">
    <citation type="journal article" date="2019" name="bioRxiv">
        <title>The Genome of the Zebra Mussel, Dreissena polymorpha: A Resource for Invasive Species Research.</title>
        <authorList>
            <person name="McCartney M.A."/>
            <person name="Auch B."/>
            <person name="Kono T."/>
            <person name="Mallez S."/>
            <person name="Zhang Y."/>
            <person name="Obille A."/>
            <person name="Becker A."/>
            <person name="Abrahante J.E."/>
            <person name="Garbe J."/>
            <person name="Badalamenti J.P."/>
            <person name="Herman A."/>
            <person name="Mangelson H."/>
            <person name="Liachko I."/>
            <person name="Sullivan S."/>
            <person name="Sone E.D."/>
            <person name="Koren S."/>
            <person name="Silverstein K.A.T."/>
            <person name="Beckman K.B."/>
            <person name="Gohl D.M."/>
        </authorList>
    </citation>
    <scope>NUCLEOTIDE SEQUENCE</scope>
    <source>
        <strain evidence="1">Duluth1</strain>
        <tissue evidence="1">Whole animal</tissue>
    </source>
</reference>
<dbReference type="EMBL" id="JAIWYP010000001">
    <property type="protein sequence ID" value="KAH3878502.1"/>
    <property type="molecule type" value="Genomic_DNA"/>
</dbReference>
<comment type="caution">
    <text evidence="1">The sequence shown here is derived from an EMBL/GenBank/DDBJ whole genome shotgun (WGS) entry which is preliminary data.</text>
</comment>
<protein>
    <submittedName>
        <fullName evidence="1">Uncharacterized protein</fullName>
    </submittedName>
</protein>
<sequence>MYGMEQDDHDLHIPMDESTGNTIITCLIRLNNSTITIKTLNKLSTSVYACQARTQAAQPTDPQLAVKLAKERQAANGSKRYRRSRT</sequence>
<dbReference type="AlphaFoldDB" id="A0A9D4MNL0"/>
<accession>A0A9D4MNL0</accession>
<organism evidence="1 2">
    <name type="scientific">Dreissena polymorpha</name>
    <name type="common">Zebra mussel</name>
    <name type="synonym">Mytilus polymorpha</name>
    <dbReference type="NCBI Taxonomy" id="45954"/>
    <lineage>
        <taxon>Eukaryota</taxon>
        <taxon>Metazoa</taxon>
        <taxon>Spiralia</taxon>
        <taxon>Lophotrochozoa</taxon>
        <taxon>Mollusca</taxon>
        <taxon>Bivalvia</taxon>
        <taxon>Autobranchia</taxon>
        <taxon>Heteroconchia</taxon>
        <taxon>Euheterodonta</taxon>
        <taxon>Imparidentia</taxon>
        <taxon>Neoheterodontei</taxon>
        <taxon>Myida</taxon>
        <taxon>Dreissenoidea</taxon>
        <taxon>Dreissenidae</taxon>
        <taxon>Dreissena</taxon>
    </lineage>
</organism>
<proteinExistence type="predicted"/>
<keyword evidence="2" id="KW-1185">Reference proteome</keyword>
<evidence type="ECO:0000313" key="1">
    <source>
        <dbReference type="EMBL" id="KAH3878502.1"/>
    </source>
</evidence>
<name>A0A9D4MNL0_DREPO</name>
<gene>
    <name evidence="1" type="ORF">DPMN_002398</name>
</gene>